<proteinExistence type="predicted"/>
<organism evidence="1 2">
    <name type="scientific">Cardiocondyla obscurior</name>
    <dbReference type="NCBI Taxonomy" id="286306"/>
    <lineage>
        <taxon>Eukaryota</taxon>
        <taxon>Metazoa</taxon>
        <taxon>Ecdysozoa</taxon>
        <taxon>Arthropoda</taxon>
        <taxon>Hexapoda</taxon>
        <taxon>Insecta</taxon>
        <taxon>Pterygota</taxon>
        <taxon>Neoptera</taxon>
        <taxon>Endopterygota</taxon>
        <taxon>Hymenoptera</taxon>
        <taxon>Apocrita</taxon>
        <taxon>Aculeata</taxon>
        <taxon>Formicoidea</taxon>
        <taxon>Formicidae</taxon>
        <taxon>Myrmicinae</taxon>
        <taxon>Cardiocondyla</taxon>
    </lineage>
</organism>
<evidence type="ECO:0000313" key="1">
    <source>
        <dbReference type="EMBL" id="KAL0131700.1"/>
    </source>
</evidence>
<dbReference type="AlphaFoldDB" id="A0AAW2GWL8"/>
<dbReference type="EMBL" id="JADYXP020000002">
    <property type="protein sequence ID" value="KAL0131700.1"/>
    <property type="molecule type" value="Genomic_DNA"/>
</dbReference>
<accession>A0AAW2GWL8</accession>
<keyword evidence="2" id="KW-1185">Reference proteome</keyword>
<evidence type="ECO:0000313" key="2">
    <source>
        <dbReference type="Proteomes" id="UP001430953"/>
    </source>
</evidence>
<protein>
    <submittedName>
        <fullName evidence="1">Uncharacterized protein</fullName>
    </submittedName>
</protein>
<dbReference type="Proteomes" id="UP001430953">
    <property type="component" value="Unassembled WGS sequence"/>
</dbReference>
<reference evidence="1 2" key="1">
    <citation type="submission" date="2023-03" db="EMBL/GenBank/DDBJ databases">
        <title>High recombination rates correlate with genetic variation in Cardiocondyla obscurior ants.</title>
        <authorList>
            <person name="Errbii M."/>
        </authorList>
    </citation>
    <scope>NUCLEOTIDE SEQUENCE [LARGE SCALE GENOMIC DNA]</scope>
    <source>
        <strain evidence="1">Alpha-2009</strain>
        <tissue evidence="1">Whole body</tissue>
    </source>
</reference>
<comment type="caution">
    <text evidence="1">The sequence shown here is derived from an EMBL/GenBank/DDBJ whole genome shotgun (WGS) entry which is preliminary data.</text>
</comment>
<sequence>MLIIKRKEKKKKEEKKALFGGLTSARPCPSLTYLTFYSVNVFATLTSITRGPSELRGEVFATPDRDILSSSRRQIKTESLARRRSGCSFPTRLSLRTYMYILPCAVREKIIRSERANARFAK</sequence>
<name>A0AAW2GWL8_9HYME</name>
<gene>
    <name evidence="1" type="ORF">PUN28_002918</name>
</gene>